<gene>
    <name evidence="9" type="ORF">SAMN04488023_10710</name>
</gene>
<evidence type="ECO:0000256" key="1">
    <source>
        <dbReference type="ARBA" id="ARBA00004571"/>
    </source>
</evidence>
<dbReference type="InterPro" id="IPR039426">
    <property type="entry name" value="TonB-dep_rcpt-like"/>
</dbReference>
<evidence type="ECO:0000256" key="3">
    <source>
        <dbReference type="ARBA" id="ARBA00022452"/>
    </source>
</evidence>
<dbReference type="InterPro" id="IPR036942">
    <property type="entry name" value="Beta-barrel_TonB_sf"/>
</dbReference>
<keyword evidence="3 7" id="KW-1134">Transmembrane beta strand</keyword>
<dbReference type="SUPFAM" id="SSF49464">
    <property type="entry name" value="Carboxypeptidase regulatory domain-like"/>
    <property type="match status" value="1"/>
</dbReference>
<keyword evidence="2 7" id="KW-0813">Transport</keyword>
<evidence type="ECO:0000313" key="9">
    <source>
        <dbReference type="EMBL" id="SER30223.1"/>
    </source>
</evidence>
<dbReference type="AlphaFoldDB" id="A0A1H9N487"/>
<keyword evidence="4 7" id="KW-0812">Transmembrane</keyword>
<dbReference type="STRING" id="390241.SAMN04488023_10710"/>
<dbReference type="Proteomes" id="UP000199572">
    <property type="component" value="Unassembled WGS sequence"/>
</dbReference>
<dbReference type="Gene3D" id="2.40.170.20">
    <property type="entry name" value="TonB-dependent receptor, beta-barrel domain"/>
    <property type="match status" value="1"/>
</dbReference>
<evidence type="ECO:0000256" key="6">
    <source>
        <dbReference type="ARBA" id="ARBA00023237"/>
    </source>
</evidence>
<evidence type="ECO:0000256" key="5">
    <source>
        <dbReference type="ARBA" id="ARBA00023136"/>
    </source>
</evidence>
<proteinExistence type="inferred from homology"/>
<name>A0A1H9N487_9SPHI</name>
<organism evidence="9 10">
    <name type="scientific">Pedobacter rhizosphaerae</name>
    <dbReference type="NCBI Taxonomy" id="390241"/>
    <lineage>
        <taxon>Bacteria</taxon>
        <taxon>Pseudomonadati</taxon>
        <taxon>Bacteroidota</taxon>
        <taxon>Sphingobacteriia</taxon>
        <taxon>Sphingobacteriales</taxon>
        <taxon>Sphingobacteriaceae</taxon>
        <taxon>Pedobacter</taxon>
    </lineage>
</organism>
<comment type="subcellular location">
    <subcellularLocation>
        <location evidence="1 7">Cell outer membrane</location>
        <topology evidence="1 7">Multi-pass membrane protein</topology>
    </subcellularLocation>
</comment>
<dbReference type="NCBIfam" id="TIGR04057">
    <property type="entry name" value="SusC_RagA_signa"/>
    <property type="match status" value="1"/>
</dbReference>
<dbReference type="SUPFAM" id="SSF56935">
    <property type="entry name" value="Porins"/>
    <property type="match status" value="1"/>
</dbReference>
<accession>A0A1H9N487</accession>
<sequence length="1070" mass="117276">MYRAVWIFSVLSLLGGGSVWAQLTLRGKVVSSDDGKAITGATVSVGGVVTVSGADGAFRLVLAGQKVVGDSVLLKASFLGYIGYQQKLVFPSAGELVVRLFPMDNNLSEVTVSTGYNKVARERATGSFVQVDNKLLERQISTNVIDRLRDVVPGLVFNRTKGLGANELSIGIRGQSTLYANTQPLIVLDNFPYDGDISNINPNDIESITVLKDAAAASIWGARSANGVIVLTSKRAKKNQPLLVAGTVNFTVGEQPDLTRNNAMSSSDFIDVERLLFDRGFYSGTESSVVKMPLTPAVELFIAARDGKLSSGELSSRLDALKGIDVRKEYMSAMGNSSFFRQYALNVSGSSGPGSYYLSAGYDENRLSDKMNSNQRMTLNFSDRFTFLSDRLTVELNAIMARSVAKRPNDGYGSLRMSVTQLIYPYAQLADGAGQSLAVTRDFRSGFLDGLAGGPYLDWRYRPVDEIYLRENSSETLDYRINGTARYRLLEGLSLEASFQFGKLATDISDLDPLEGYAARDLINRFTQVSSTGSVTYPVPLGGILDKGKTALRTLNFRGQLNYQKSLAGFEFNGLAGYEWRDLEGSGYQTRFYGYNPLNAASTTVDYVNPYPQSYFTSVTGVIPSVDALSGTADRFLSFYGNASLAYLGKYTLSGSVRMDRSNLFGVSANQKGVPLWSVGGLWNIAREGFYDVPLLPVLRARLTFGYNGNIDKNLSALTTARYFNGLTTLTRLPYAVVLNPPNPELRWERVRTVNAGLDFGFRGNRVSGTLELYHKTGLDLISDIPFAPSSGVTTFRGNMANTVVKGIDFNVSTLNIKGELEWSSNFWLSYTRERVTRFLANSLSRAQNYAQSADAGTLPREGYPLYGMYSYRYAGLDDKGNPMGYLGGVASTDYAAIFAAADLDNIIYSGSAKPVLFGSLMNTLRFKGISLSANIAYRAGYYFRRSSVNYVSVLAAQGGHSDFAQRWKVPGDEALTDIPGIPLTASANRDNMYLQSEALVERGDHIRLQDVRLSFDIPQKYRLGFRSVQLNMYAANLGIIWRANKKGIDPDYQAIPLPRSIAFGLKLNF</sequence>
<evidence type="ECO:0000259" key="8">
    <source>
        <dbReference type="Pfam" id="PF07715"/>
    </source>
</evidence>
<dbReference type="InterPro" id="IPR012910">
    <property type="entry name" value="Plug_dom"/>
</dbReference>
<dbReference type="EMBL" id="FOGG01000007">
    <property type="protein sequence ID" value="SER30223.1"/>
    <property type="molecule type" value="Genomic_DNA"/>
</dbReference>
<reference evidence="9 10" key="1">
    <citation type="submission" date="2016-10" db="EMBL/GenBank/DDBJ databases">
        <authorList>
            <person name="de Groot N.N."/>
        </authorList>
    </citation>
    <scope>NUCLEOTIDE SEQUENCE [LARGE SCALE GENOMIC DNA]</scope>
    <source>
        <strain evidence="9 10">DSM 18610</strain>
    </source>
</reference>
<comment type="similarity">
    <text evidence="7">Belongs to the TonB-dependent receptor family.</text>
</comment>
<keyword evidence="6 7" id="KW-0998">Cell outer membrane</keyword>
<dbReference type="NCBIfam" id="TIGR04056">
    <property type="entry name" value="OMP_RagA_SusC"/>
    <property type="match status" value="1"/>
</dbReference>
<dbReference type="RefSeq" id="WP_090882971.1">
    <property type="nucleotide sequence ID" value="NZ_FOGG01000007.1"/>
</dbReference>
<dbReference type="InterPro" id="IPR008969">
    <property type="entry name" value="CarboxyPept-like_regulatory"/>
</dbReference>
<dbReference type="Gene3D" id="2.170.130.10">
    <property type="entry name" value="TonB-dependent receptor, plug domain"/>
    <property type="match status" value="1"/>
</dbReference>
<dbReference type="InterPro" id="IPR023997">
    <property type="entry name" value="TonB-dep_OMP_SusC/RagA_CS"/>
</dbReference>
<dbReference type="InterPro" id="IPR023996">
    <property type="entry name" value="TonB-dep_OMP_SusC/RagA"/>
</dbReference>
<dbReference type="GO" id="GO:0009279">
    <property type="term" value="C:cell outer membrane"/>
    <property type="evidence" value="ECO:0007669"/>
    <property type="project" value="UniProtKB-SubCell"/>
</dbReference>
<evidence type="ECO:0000313" key="10">
    <source>
        <dbReference type="Proteomes" id="UP000199572"/>
    </source>
</evidence>
<feature type="domain" description="TonB-dependent receptor plug" evidence="8">
    <location>
        <begin position="123"/>
        <end position="228"/>
    </location>
</feature>
<protein>
    <submittedName>
        <fullName evidence="9">TonB-linked outer membrane protein, SusC/RagA family</fullName>
    </submittedName>
</protein>
<dbReference type="OrthoDB" id="9768177at2"/>
<keyword evidence="10" id="KW-1185">Reference proteome</keyword>
<dbReference type="PROSITE" id="PS52016">
    <property type="entry name" value="TONB_DEPENDENT_REC_3"/>
    <property type="match status" value="1"/>
</dbReference>
<dbReference type="Pfam" id="PF07715">
    <property type="entry name" value="Plug"/>
    <property type="match status" value="1"/>
</dbReference>
<evidence type="ECO:0000256" key="2">
    <source>
        <dbReference type="ARBA" id="ARBA00022448"/>
    </source>
</evidence>
<evidence type="ECO:0000256" key="4">
    <source>
        <dbReference type="ARBA" id="ARBA00022692"/>
    </source>
</evidence>
<dbReference type="InterPro" id="IPR037066">
    <property type="entry name" value="Plug_dom_sf"/>
</dbReference>
<evidence type="ECO:0000256" key="7">
    <source>
        <dbReference type="PROSITE-ProRule" id="PRU01360"/>
    </source>
</evidence>
<keyword evidence="5 7" id="KW-0472">Membrane</keyword>